<sequence>MDHGIQSPEDKRLQDFQWVKRTSKWMDSKFSIGKFRFGLDPILNFIPLGGQVASFGISLMLVVVMYRNGVGSKVAVKMLLNVIMDATLGSIPLIGNIFDFFNKANQKNINLLKEHYFEGKHQGSAKGLLMSIFFILLLFCGVIFYLMWLLADWLFSFIGSLF</sequence>
<protein>
    <submittedName>
        <fullName evidence="2">DUF4112 domain-containing protein</fullName>
    </submittedName>
</protein>
<comment type="caution">
    <text evidence="2">The sequence shown here is derived from an EMBL/GenBank/DDBJ whole genome shotgun (WGS) entry which is preliminary data.</text>
</comment>
<dbReference type="PANTHER" id="PTHR35519:SF2">
    <property type="entry name" value="PH DOMAIN PROTEIN"/>
    <property type="match status" value="1"/>
</dbReference>
<name>A0ABR9T7U7_9SPHI</name>
<feature type="transmembrane region" description="Helical" evidence="1">
    <location>
        <begin position="78"/>
        <end position="98"/>
    </location>
</feature>
<keyword evidence="1" id="KW-0472">Membrane</keyword>
<proteinExistence type="predicted"/>
<dbReference type="EMBL" id="PSKQ01000021">
    <property type="protein sequence ID" value="MBE8721416.1"/>
    <property type="molecule type" value="Genomic_DNA"/>
</dbReference>
<evidence type="ECO:0000313" key="3">
    <source>
        <dbReference type="Proteomes" id="UP000618319"/>
    </source>
</evidence>
<feature type="transmembrane region" description="Helical" evidence="1">
    <location>
        <begin position="128"/>
        <end position="151"/>
    </location>
</feature>
<keyword evidence="3" id="KW-1185">Reference proteome</keyword>
<keyword evidence="1" id="KW-0812">Transmembrane</keyword>
<dbReference type="Pfam" id="PF13430">
    <property type="entry name" value="DUF4112"/>
    <property type="match status" value="1"/>
</dbReference>
<dbReference type="InterPro" id="IPR025187">
    <property type="entry name" value="DUF4112"/>
</dbReference>
<dbReference type="RefSeq" id="WP_196939376.1">
    <property type="nucleotide sequence ID" value="NZ_MU158690.1"/>
</dbReference>
<dbReference type="Proteomes" id="UP000618319">
    <property type="component" value="Unassembled WGS sequence"/>
</dbReference>
<gene>
    <name evidence="2" type="ORF">C4F40_11855</name>
</gene>
<dbReference type="PANTHER" id="PTHR35519">
    <property type="entry name" value="MEMBRANE PROTEINS"/>
    <property type="match status" value="1"/>
</dbReference>
<accession>A0ABR9T7U7</accession>
<evidence type="ECO:0000256" key="1">
    <source>
        <dbReference type="SAM" id="Phobius"/>
    </source>
</evidence>
<reference evidence="2 3" key="1">
    <citation type="submission" date="2018-02" db="EMBL/GenBank/DDBJ databases">
        <title>Sphingobacterium KA21.</title>
        <authorList>
            <person name="Vasarhelyi B.M."/>
            <person name="Deshmukh S."/>
            <person name="Balint B."/>
            <person name="Kukolya J."/>
        </authorList>
    </citation>
    <scope>NUCLEOTIDE SEQUENCE [LARGE SCALE GENOMIC DNA]</scope>
    <source>
        <strain evidence="2 3">Ka21</strain>
    </source>
</reference>
<organism evidence="2 3">
    <name type="scientific">Sphingobacterium pedocola</name>
    <dbReference type="NCBI Taxonomy" id="2082722"/>
    <lineage>
        <taxon>Bacteria</taxon>
        <taxon>Pseudomonadati</taxon>
        <taxon>Bacteroidota</taxon>
        <taxon>Sphingobacteriia</taxon>
        <taxon>Sphingobacteriales</taxon>
        <taxon>Sphingobacteriaceae</taxon>
        <taxon>Sphingobacterium</taxon>
    </lineage>
</organism>
<evidence type="ECO:0000313" key="2">
    <source>
        <dbReference type="EMBL" id="MBE8721416.1"/>
    </source>
</evidence>
<keyword evidence="1" id="KW-1133">Transmembrane helix</keyword>
<feature type="transmembrane region" description="Helical" evidence="1">
    <location>
        <begin position="45"/>
        <end position="66"/>
    </location>
</feature>